<evidence type="ECO:0000256" key="1">
    <source>
        <dbReference type="ARBA" id="ARBA00009179"/>
    </source>
</evidence>
<dbReference type="GO" id="GO:0007165">
    <property type="term" value="P:signal transduction"/>
    <property type="evidence" value="ECO:0007669"/>
    <property type="project" value="TreeGrafter"/>
</dbReference>
<dbReference type="Pfam" id="PF03572">
    <property type="entry name" value="Peptidase_S41"/>
    <property type="match status" value="1"/>
</dbReference>
<dbReference type="InterPro" id="IPR040573">
    <property type="entry name" value="TSP_N"/>
</dbReference>
<dbReference type="InterPro" id="IPR041489">
    <property type="entry name" value="PDZ_6"/>
</dbReference>
<dbReference type="EMBL" id="JSAN01000017">
    <property type="protein sequence ID" value="KIC73935.1"/>
    <property type="molecule type" value="Genomic_DNA"/>
</dbReference>
<evidence type="ECO:0000313" key="7">
    <source>
        <dbReference type="EMBL" id="KIC73935.1"/>
    </source>
</evidence>
<dbReference type="PATRIC" id="fig|362787.3.peg.274"/>
<dbReference type="GO" id="GO:0030288">
    <property type="term" value="C:outer membrane-bounded periplasmic space"/>
    <property type="evidence" value="ECO:0007669"/>
    <property type="project" value="TreeGrafter"/>
</dbReference>
<dbReference type="SMART" id="SM00228">
    <property type="entry name" value="PDZ"/>
    <property type="match status" value="1"/>
</dbReference>
<dbReference type="GO" id="GO:0008236">
    <property type="term" value="F:serine-type peptidase activity"/>
    <property type="evidence" value="ECO:0007669"/>
    <property type="project" value="UniProtKB-KW"/>
</dbReference>
<dbReference type="SUPFAM" id="SSF50156">
    <property type="entry name" value="PDZ domain-like"/>
    <property type="match status" value="1"/>
</dbReference>
<dbReference type="InterPro" id="IPR004447">
    <property type="entry name" value="Peptidase_S41A"/>
</dbReference>
<evidence type="ECO:0000313" key="8">
    <source>
        <dbReference type="Proteomes" id="UP000031465"/>
    </source>
</evidence>
<dbReference type="Proteomes" id="UP000031465">
    <property type="component" value="Unassembled WGS sequence"/>
</dbReference>
<dbReference type="Gene3D" id="3.30.750.44">
    <property type="match status" value="1"/>
</dbReference>
<dbReference type="PANTHER" id="PTHR32060">
    <property type="entry name" value="TAIL-SPECIFIC PROTEASE"/>
    <property type="match status" value="1"/>
</dbReference>
<organism evidence="7 8">
    <name type="scientific">Candidatus Protochlamydia amoebophila</name>
    <dbReference type="NCBI Taxonomy" id="362787"/>
    <lineage>
        <taxon>Bacteria</taxon>
        <taxon>Pseudomonadati</taxon>
        <taxon>Chlamydiota</taxon>
        <taxon>Chlamydiia</taxon>
        <taxon>Parachlamydiales</taxon>
        <taxon>Parachlamydiaceae</taxon>
        <taxon>Candidatus Protochlamydia</taxon>
    </lineage>
</organism>
<name>A0A0C1JS09_9BACT</name>
<dbReference type="SUPFAM" id="SSF52096">
    <property type="entry name" value="ClpP/crotonase"/>
    <property type="match status" value="1"/>
</dbReference>
<dbReference type="Pfam" id="PF17804">
    <property type="entry name" value="TSP_NTD"/>
    <property type="match status" value="1"/>
</dbReference>
<gene>
    <name evidence="7" type="primary">tsp</name>
    <name evidence="7" type="ORF">DB44_AS00310</name>
</gene>
<protein>
    <recommendedName>
        <fullName evidence="6">PDZ domain-containing protein</fullName>
    </recommendedName>
</protein>
<keyword evidence="2 5" id="KW-0645">Protease</keyword>
<feature type="domain" description="PDZ" evidence="6">
    <location>
        <begin position="232"/>
        <end position="297"/>
    </location>
</feature>
<dbReference type="InterPro" id="IPR029045">
    <property type="entry name" value="ClpP/crotonase-like_dom_sf"/>
</dbReference>
<dbReference type="CDD" id="cd07560">
    <property type="entry name" value="Peptidase_S41_CPP"/>
    <property type="match status" value="1"/>
</dbReference>
<sequence length="658" mass="74883">MEEILMYKFLICLICLTTFVLEAKSPDLSPKEVTFKANEIMKAHASQKQLSPTLTRRILNNYLENLDPNKTYFIESDIYEWTHPTDELLTNIIDDYNNSNFSTFESIHTALIKAILKRRQLENKIDYQSLPKNVRAEEFKDIPWVQTEEELIERLKRIRALQIETAAKLNDHMKENALQRIGKRQAKYEEEALNPKEQEKQPLILSNVLKATASALDAHTAYFTPGEAAQFMINVQQRLFGIGAQLRDDINGFTVIKIIEGGPAALGKELKLKDRIVAVNGEPVVGMDITDAVDLIRGEEHTPVILTVIRETTSAAGEKTEEKLDVTILRGEVILKESRFKSSYEPYGNGIIGYLKLYSFYQDRDSSSATDLEEEINKLKKNQNMFGLILDLRYNSGGLLSQAVAVTSLFITKGIVVSIKDENGKIQHLRDLDGTSTWDGPLIILVNRMSASASEIVAQTLQDYGRAIIVGDDHTYGKGSYQTFTLTTTEHEQVNPQGEYKVTRGRYYTVSGKTPQLSGVLSDISIPGVLSESEIGEKYTKYPLENDHIKANFDDDLSDVPFLQRDKIRKLYKFGLQEKLDTYHPYFEVLKKNSSKRLENDPNYQNMLKEIRKKENSDIESMEDFGQNDLQLEEAYKIMKDLLIMMQEKGIPLISSKL</sequence>
<dbReference type="Gene3D" id="3.90.226.10">
    <property type="entry name" value="2-enoyl-CoA Hydratase, Chain A, domain 1"/>
    <property type="match status" value="1"/>
</dbReference>
<keyword evidence="4 5" id="KW-0720">Serine protease</keyword>
<dbReference type="InterPro" id="IPR036034">
    <property type="entry name" value="PDZ_sf"/>
</dbReference>
<dbReference type="PANTHER" id="PTHR32060:SF30">
    <property type="entry name" value="CARBOXY-TERMINAL PROCESSING PROTEASE CTPA"/>
    <property type="match status" value="1"/>
</dbReference>
<evidence type="ECO:0000256" key="4">
    <source>
        <dbReference type="ARBA" id="ARBA00022825"/>
    </source>
</evidence>
<evidence type="ECO:0000256" key="3">
    <source>
        <dbReference type="ARBA" id="ARBA00022801"/>
    </source>
</evidence>
<evidence type="ECO:0000256" key="5">
    <source>
        <dbReference type="RuleBase" id="RU004404"/>
    </source>
</evidence>
<evidence type="ECO:0000259" key="6">
    <source>
        <dbReference type="PROSITE" id="PS50106"/>
    </source>
</evidence>
<dbReference type="Pfam" id="PF17820">
    <property type="entry name" value="PDZ_6"/>
    <property type="match status" value="1"/>
</dbReference>
<dbReference type="GO" id="GO:0004175">
    <property type="term" value="F:endopeptidase activity"/>
    <property type="evidence" value="ECO:0007669"/>
    <property type="project" value="TreeGrafter"/>
</dbReference>
<dbReference type="NCBIfam" id="TIGR00225">
    <property type="entry name" value="prc"/>
    <property type="match status" value="1"/>
</dbReference>
<dbReference type="Gene3D" id="2.30.42.10">
    <property type="match status" value="1"/>
</dbReference>
<comment type="similarity">
    <text evidence="1 5">Belongs to the peptidase S41A family.</text>
</comment>
<accession>A0A0C1JS09</accession>
<dbReference type="MEROPS" id="S41.001"/>
<keyword evidence="3 5" id="KW-0378">Hydrolase</keyword>
<proteinExistence type="inferred from homology"/>
<dbReference type="InterPro" id="IPR005151">
    <property type="entry name" value="Tail-specific_protease"/>
</dbReference>
<dbReference type="AlphaFoldDB" id="A0A0C1JS09"/>
<evidence type="ECO:0000256" key="2">
    <source>
        <dbReference type="ARBA" id="ARBA00022670"/>
    </source>
</evidence>
<dbReference type="SMART" id="SM00245">
    <property type="entry name" value="TSPc"/>
    <property type="match status" value="1"/>
</dbReference>
<comment type="caution">
    <text evidence="7">The sequence shown here is derived from an EMBL/GenBank/DDBJ whole genome shotgun (WGS) entry which is preliminary data.</text>
</comment>
<reference evidence="7 8" key="1">
    <citation type="journal article" date="2014" name="Mol. Biol. Evol.">
        <title>Massive expansion of Ubiquitination-related gene families within the Chlamydiae.</title>
        <authorList>
            <person name="Domman D."/>
            <person name="Collingro A."/>
            <person name="Lagkouvardos I."/>
            <person name="Gehre L."/>
            <person name="Weinmaier T."/>
            <person name="Rattei T."/>
            <person name="Subtil A."/>
            <person name="Horn M."/>
        </authorList>
    </citation>
    <scope>NUCLEOTIDE SEQUENCE [LARGE SCALE GENOMIC DNA]</scope>
    <source>
        <strain evidence="7 8">EI2</strain>
    </source>
</reference>
<dbReference type="PROSITE" id="PS50106">
    <property type="entry name" value="PDZ"/>
    <property type="match status" value="1"/>
</dbReference>
<dbReference type="CDD" id="cd06782">
    <property type="entry name" value="cpPDZ_CPP-like"/>
    <property type="match status" value="1"/>
</dbReference>
<dbReference type="GO" id="GO:0006508">
    <property type="term" value="P:proteolysis"/>
    <property type="evidence" value="ECO:0007669"/>
    <property type="project" value="UniProtKB-KW"/>
</dbReference>
<dbReference type="InterPro" id="IPR001478">
    <property type="entry name" value="PDZ"/>
</dbReference>